<dbReference type="Proteomes" id="UP001497516">
    <property type="component" value="Chromosome 2"/>
</dbReference>
<protein>
    <recommendedName>
        <fullName evidence="1">Agglutinin domain-containing protein</fullName>
    </recommendedName>
</protein>
<dbReference type="EMBL" id="OZ034815">
    <property type="protein sequence ID" value="CAL1366054.1"/>
    <property type="molecule type" value="Genomic_DNA"/>
</dbReference>
<dbReference type="InterPro" id="IPR053237">
    <property type="entry name" value="Natterin_C"/>
</dbReference>
<dbReference type="Gene3D" id="2.170.15.10">
    <property type="entry name" value="Proaerolysin, chain A, domain 3"/>
    <property type="match status" value="1"/>
</dbReference>
<dbReference type="InterPro" id="IPR036242">
    <property type="entry name" value="Agglutinin_dom_sf"/>
</dbReference>
<organism evidence="2 3">
    <name type="scientific">Linum trigynum</name>
    <dbReference type="NCBI Taxonomy" id="586398"/>
    <lineage>
        <taxon>Eukaryota</taxon>
        <taxon>Viridiplantae</taxon>
        <taxon>Streptophyta</taxon>
        <taxon>Embryophyta</taxon>
        <taxon>Tracheophyta</taxon>
        <taxon>Spermatophyta</taxon>
        <taxon>Magnoliopsida</taxon>
        <taxon>eudicotyledons</taxon>
        <taxon>Gunneridae</taxon>
        <taxon>Pentapetalae</taxon>
        <taxon>rosids</taxon>
        <taxon>fabids</taxon>
        <taxon>Malpighiales</taxon>
        <taxon>Linaceae</taxon>
        <taxon>Linum</taxon>
    </lineage>
</organism>
<dbReference type="AlphaFoldDB" id="A0AAV2D2X3"/>
<evidence type="ECO:0000259" key="1">
    <source>
        <dbReference type="SMART" id="SM00791"/>
    </source>
</evidence>
<feature type="domain" description="Agglutinin" evidence="1">
    <location>
        <begin position="2"/>
        <end position="145"/>
    </location>
</feature>
<sequence>MAALPRFMVLYSESVGKYLRHPSIGLAIGVAADKAWEPQAKFEVEPSAVHPSMVHIKCSYNNKYLQPIGPDLAVAGWICPMADRPNENLVDWRCTLFQPEFRDHDLTVVQLLHIQRGRYVTYRAPGISADATDSADPLVQFQVTNWSTMLVLPKHLAFKANYYGYLGLVEEDELPFLRFEIDDRGERSIASEVVPLPDGTSIRIKNVSRGAYWRRNGEASDFVLAEDDLATPGPDSLFQPIKVDDQTIVLRNLGNNRFASRSGYYLQANEIEPFFSDLALYELVSSRRIEDIEFLLEYGWVYDETLVVVANPGEPVTNESGVARTLAVEVRYKDVRSCTLKANGPMLMSLGPVVRIQPDEIGSVNDSSTIELVAPFEPSYLWGPHSTELGDPDRVKVHEVTVPPWSTVTVKLTASLATCNIPFIYTRYDVLDESTWKEEIYFMEDGLYTGTNYFNFKFEESAPQPVVKEN</sequence>
<dbReference type="Gene3D" id="2.80.10.50">
    <property type="match status" value="2"/>
</dbReference>
<proteinExistence type="predicted"/>
<dbReference type="InterPro" id="IPR008998">
    <property type="entry name" value="Agglutinin"/>
</dbReference>
<evidence type="ECO:0000313" key="3">
    <source>
        <dbReference type="Proteomes" id="UP001497516"/>
    </source>
</evidence>
<name>A0AAV2D2X3_9ROSI</name>
<dbReference type="PANTHER" id="PTHR39244">
    <property type="entry name" value="NATTERIN-4"/>
    <property type="match status" value="1"/>
</dbReference>
<dbReference type="SUPFAM" id="SSF50382">
    <property type="entry name" value="Agglutinin"/>
    <property type="match status" value="2"/>
</dbReference>
<dbReference type="SMART" id="SM00791">
    <property type="entry name" value="Agglutinin"/>
    <property type="match status" value="1"/>
</dbReference>
<reference evidence="2 3" key="1">
    <citation type="submission" date="2024-04" db="EMBL/GenBank/DDBJ databases">
        <authorList>
            <person name="Fracassetti M."/>
        </authorList>
    </citation>
    <scope>NUCLEOTIDE SEQUENCE [LARGE SCALE GENOMIC DNA]</scope>
</reference>
<dbReference type="PANTHER" id="PTHR39244:SF5">
    <property type="entry name" value="NATTERIN-3-LIKE"/>
    <property type="match status" value="1"/>
</dbReference>
<dbReference type="SUPFAM" id="SSF56973">
    <property type="entry name" value="Aerolisin/ETX pore-forming domain"/>
    <property type="match status" value="1"/>
</dbReference>
<dbReference type="Pfam" id="PF07468">
    <property type="entry name" value="Agglutinin"/>
    <property type="match status" value="1"/>
</dbReference>
<evidence type="ECO:0000313" key="2">
    <source>
        <dbReference type="EMBL" id="CAL1366054.1"/>
    </source>
</evidence>
<gene>
    <name evidence="2" type="ORF">LTRI10_LOCUS10459</name>
</gene>
<accession>A0AAV2D2X3</accession>
<keyword evidence="3" id="KW-1185">Reference proteome</keyword>